<dbReference type="RefSeq" id="WP_235821343.1">
    <property type="nucleotide sequence ID" value="NZ_BMHB01000001.1"/>
</dbReference>
<gene>
    <name evidence="2" type="ORF">GCM10007380_17770</name>
</gene>
<dbReference type="CDD" id="cd09110">
    <property type="entry name" value="PLDc_CLS_1"/>
    <property type="match status" value="1"/>
</dbReference>
<dbReference type="EMBL" id="BMHB01000001">
    <property type="protein sequence ID" value="GGI13409.1"/>
    <property type="molecule type" value="Genomic_DNA"/>
</dbReference>
<dbReference type="Gene3D" id="3.30.870.10">
    <property type="entry name" value="Endonuclease Chain A"/>
    <property type="match status" value="2"/>
</dbReference>
<dbReference type="CDD" id="cd09112">
    <property type="entry name" value="PLDc_CLS_2"/>
    <property type="match status" value="1"/>
</dbReference>
<dbReference type="PANTHER" id="PTHR21248:SF7">
    <property type="entry name" value="MINOR CARDIOLIPIN SYNTHASE CLSB"/>
    <property type="match status" value="1"/>
</dbReference>
<comment type="caution">
    <text evidence="2">The sequence shown here is derived from an EMBL/GenBank/DDBJ whole genome shotgun (WGS) entry which is preliminary data.</text>
</comment>
<name>A0A8J3AGG6_9BACI</name>
<dbReference type="PROSITE" id="PS50035">
    <property type="entry name" value="PLD"/>
    <property type="match status" value="2"/>
</dbReference>
<keyword evidence="3" id="KW-1185">Reference proteome</keyword>
<dbReference type="SUPFAM" id="SSF56024">
    <property type="entry name" value="Phospholipase D/nuclease"/>
    <property type="match status" value="2"/>
</dbReference>
<dbReference type="InterPro" id="IPR001736">
    <property type="entry name" value="PLipase_D/transphosphatidylase"/>
</dbReference>
<organism evidence="2 3">
    <name type="scientific">Gottfriedia solisilvae</name>
    <dbReference type="NCBI Taxonomy" id="1516104"/>
    <lineage>
        <taxon>Bacteria</taxon>
        <taxon>Bacillati</taxon>
        <taxon>Bacillota</taxon>
        <taxon>Bacilli</taxon>
        <taxon>Bacillales</taxon>
        <taxon>Bacillaceae</taxon>
        <taxon>Gottfriedia</taxon>
    </lineage>
</organism>
<dbReference type="GO" id="GO:0030572">
    <property type="term" value="F:phosphatidyltransferase activity"/>
    <property type="evidence" value="ECO:0007669"/>
    <property type="project" value="UniProtKB-ARBA"/>
</dbReference>
<dbReference type="InterPro" id="IPR025202">
    <property type="entry name" value="PLD-like_dom"/>
</dbReference>
<dbReference type="SMART" id="SM00155">
    <property type="entry name" value="PLDc"/>
    <property type="match status" value="2"/>
</dbReference>
<dbReference type="AlphaFoldDB" id="A0A8J3AGG6"/>
<dbReference type="GO" id="GO:0032049">
    <property type="term" value="P:cardiolipin biosynthetic process"/>
    <property type="evidence" value="ECO:0007669"/>
    <property type="project" value="UniProtKB-ARBA"/>
</dbReference>
<reference evidence="3" key="1">
    <citation type="journal article" date="2019" name="Int. J. Syst. Evol. Microbiol.">
        <title>The Global Catalogue of Microorganisms (GCM) 10K type strain sequencing project: providing services to taxonomists for standard genome sequencing and annotation.</title>
        <authorList>
            <consortium name="The Broad Institute Genomics Platform"/>
            <consortium name="The Broad Institute Genome Sequencing Center for Infectious Disease"/>
            <person name="Wu L."/>
            <person name="Ma J."/>
        </authorList>
    </citation>
    <scope>NUCLEOTIDE SEQUENCE [LARGE SCALE GENOMIC DNA]</scope>
    <source>
        <strain evidence="3">CGMCC 1.14993</strain>
    </source>
</reference>
<accession>A0A8J3AGG6</accession>
<evidence type="ECO:0000313" key="2">
    <source>
        <dbReference type="EMBL" id="GGI13409.1"/>
    </source>
</evidence>
<evidence type="ECO:0000313" key="3">
    <source>
        <dbReference type="Proteomes" id="UP000626244"/>
    </source>
</evidence>
<proteinExistence type="predicted"/>
<protein>
    <submittedName>
        <fullName evidence="2">Cardiolipin synthetase</fullName>
    </submittedName>
</protein>
<feature type="domain" description="PLD phosphodiesterase" evidence="1">
    <location>
        <begin position="149"/>
        <end position="176"/>
    </location>
</feature>
<dbReference type="PANTHER" id="PTHR21248">
    <property type="entry name" value="CARDIOLIPIN SYNTHASE"/>
    <property type="match status" value="1"/>
</dbReference>
<dbReference type="Proteomes" id="UP000626244">
    <property type="component" value="Unassembled WGS sequence"/>
</dbReference>
<dbReference type="Pfam" id="PF13091">
    <property type="entry name" value="PLDc_2"/>
    <property type="match status" value="2"/>
</dbReference>
<feature type="domain" description="PLD phosphodiesterase" evidence="1">
    <location>
        <begin position="319"/>
        <end position="346"/>
    </location>
</feature>
<evidence type="ECO:0000259" key="1">
    <source>
        <dbReference type="PROSITE" id="PS50035"/>
    </source>
</evidence>
<sequence length="406" mass="47306">MKKLFRFLKVLLLTIFSLLIILLALHEIEMHFAMKKNINVDKPVKYPIGNSDLSIYTNGKKFYRQLFTDIQNAKQAVHIYFFSVSNDAISHQFLDILKEKSDEGIPVYYGVDRLGGLLLSNKEKKELKAHGVHFTYFNEPTLSYFFSSINHRNHRRMTIIDGEIGYIGGFNIGKKYISENKKLKHWEDVQLRLVGNGVKGLEDQFVTDWRRNSPQKISPMNITSTIGKSEHQFVSYTKLGIQEEYVKLFKNAKQSITIYSPYFIPNNKVIWDALLEASKRGVDIKILYSHKSDAILVEQAAIKYIRQAIKQGIQVYGYKPGIFHGKVMKIDNSLLMIGTTNFDSRSFHLTDEINCYIYDQEFIKSVEPKLLNEFNQSFQITEAYLNNRSWKDRMKERIANIVEFYL</sequence>